<dbReference type="Proteomes" id="UP000334019">
    <property type="component" value="Chromosome"/>
</dbReference>
<reference evidence="1 2" key="1">
    <citation type="submission" date="2019-11" db="EMBL/GenBank/DDBJ databases">
        <authorList>
            <person name="He Y."/>
        </authorList>
    </citation>
    <scope>NUCLEOTIDE SEQUENCE [LARGE SCALE GENOMIC DNA]</scope>
    <source>
        <strain evidence="1 2">SCSIO 58843</strain>
    </source>
</reference>
<gene>
    <name evidence="1" type="ORF">GH723_10325</name>
</gene>
<dbReference type="AlphaFoldDB" id="A0A5Q2RLK4"/>
<dbReference type="EMBL" id="CP045851">
    <property type="protein sequence ID" value="QGG95461.1"/>
    <property type="molecule type" value="Genomic_DNA"/>
</dbReference>
<dbReference type="KEGG" id="atq:GH723_10325"/>
<protein>
    <submittedName>
        <fullName evidence="1">Uncharacterized protein</fullName>
    </submittedName>
</protein>
<keyword evidence="2" id="KW-1185">Reference proteome</keyword>
<sequence>MSHTSRPRRDLALSLLVPLLLSTVALTQIARAHVLDQSPWSGAGFGMFAQIDGETTRTVRGWIVEDGATTAVPIPADLERAAFELAVVPTEERADELARRWRRQIGAPESASMRVEVWGLTVEDSDGDHLGLATERMLAVEANP</sequence>
<evidence type="ECO:0000313" key="2">
    <source>
        <dbReference type="Proteomes" id="UP000334019"/>
    </source>
</evidence>
<dbReference type="RefSeq" id="WP_153759568.1">
    <property type="nucleotide sequence ID" value="NZ_CP045851.1"/>
</dbReference>
<organism evidence="1 2">
    <name type="scientific">Actinomarinicola tropica</name>
    <dbReference type="NCBI Taxonomy" id="2789776"/>
    <lineage>
        <taxon>Bacteria</taxon>
        <taxon>Bacillati</taxon>
        <taxon>Actinomycetota</taxon>
        <taxon>Acidimicrobiia</taxon>
        <taxon>Acidimicrobiales</taxon>
        <taxon>Iamiaceae</taxon>
        <taxon>Actinomarinicola</taxon>
    </lineage>
</organism>
<proteinExistence type="predicted"/>
<accession>A0A5Q2RLK4</accession>
<name>A0A5Q2RLK4_9ACTN</name>
<evidence type="ECO:0000313" key="1">
    <source>
        <dbReference type="EMBL" id="QGG95461.1"/>
    </source>
</evidence>